<dbReference type="InterPro" id="IPR011990">
    <property type="entry name" value="TPR-like_helical_dom_sf"/>
</dbReference>
<evidence type="ECO:0000313" key="2">
    <source>
        <dbReference type="Proteomes" id="UP001487740"/>
    </source>
</evidence>
<dbReference type="SUPFAM" id="SSF48452">
    <property type="entry name" value="TPR-like"/>
    <property type="match status" value="1"/>
</dbReference>
<protein>
    <submittedName>
        <fullName evidence="1">Uncharacterized protein</fullName>
    </submittedName>
</protein>
<proteinExistence type="predicted"/>
<name>A0AAW0TQX0_SCYPA</name>
<organism evidence="1 2">
    <name type="scientific">Scylla paramamosain</name>
    <name type="common">Mud crab</name>
    <dbReference type="NCBI Taxonomy" id="85552"/>
    <lineage>
        <taxon>Eukaryota</taxon>
        <taxon>Metazoa</taxon>
        <taxon>Ecdysozoa</taxon>
        <taxon>Arthropoda</taxon>
        <taxon>Crustacea</taxon>
        <taxon>Multicrustacea</taxon>
        <taxon>Malacostraca</taxon>
        <taxon>Eumalacostraca</taxon>
        <taxon>Eucarida</taxon>
        <taxon>Decapoda</taxon>
        <taxon>Pleocyemata</taxon>
        <taxon>Brachyura</taxon>
        <taxon>Eubrachyura</taxon>
        <taxon>Portunoidea</taxon>
        <taxon>Portunidae</taxon>
        <taxon>Portuninae</taxon>
        <taxon>Scylla</taxon>
    </lineage>
</organism>
<dbReference type="Gene3D" id="1.25.40.10">
    <property type="entry name" value="Tetratricopeptide repeat domain"/>
    <property type="match status" value="1"/>
</dbReference>
<evidence type="ECO:0000313" key="1">
    <source>
        <dbReference type="EMBL" id="KAK8389900.1"/>
    </source>
</evidence>
<dbReference type="Proteomes" id="UP001487740">
    <property type="component" value="Unassembled WGS sequence"/>
</dbReference>
<dbReference type="EMBL" id="JARAKH010000026">
    <property type="protein sequence ID" value="KAK8389900.1"/>
    <property type="molecule type" value="Genomic_DNA"/>
</dbReference>
<accession>A0AAW0TQX0</accession>
<comment type="caution">
    <text evidence="1">The sequence shown here is derived from an EMBL/GenBank/DDBJ whole genome shotgun (WGS) entry which is preliminary data.</text>
</comment>
<gene>
    <name evidence="1" type="ORF">O3P69_012828</name>
</gene>
<reference evidence="1 2" key="1">
    <citation type="submission" date="2023-03" db="EMBL/GenBank/DDBJ databases">
        <title>High-quality genome of Scylla paramamosain provides insights in environmental adaptation.</title>
        <authorList>
            <person name="Zhang L."/>
        </authorList>
    </citation>
    <scope>NUCLEOTIDE SEQUENCE [LARGE SCALE GENOMIC DNA]</scope>
    <source>
        <strain evidence="1">LZ_2023a</strain>
        <tissue evidence="1">Muscle</tissue>
    </source>
</reference>
<keyword evidence="2" id="KW-1185">Reference proteome</keyword>
<dbReference type="AlphaFoldDB" id="A0AAW0TQX0"/>
<sequence>MRWKKQLNPSLTIDLPLDLQVKVLCAQAALYTKQKKITKAKEKLQSSIRLIEKKGSGPEDPCLVTPLQQLGQLLLEHPQTSQDSQTGLDLLTRVVHITQVSNRPGSVAECEARGLLLEHRLHLRCIETQEALRELHKLGLLFSRLHGEHSPRTAAIHNLTVQVLVQEENYPEAIKHLLSYLKHCKEVHGDFTPQVCGVLRQLSRVHALAGDLVRAALALDQCLQAETLLYGTSSRRAQASRLRLQEMMQLSQCYVVF</sequence>